<feature type="compositionally biased region" description="Basic and acidic residues" evidence="1">
    <location>
        <begin position="166"/>
        <end position="178"/>
    </location>
</feature>
<feature type="region of interest" description="Disordered" evidence="1">
    <location>
        <begin position="375"/>
        <end position="527"/>
    </location>
</feature>
<dbReference type="AlphaFoldDB" id="A0A6A6D393"/>
<evidence type="ECO:0000256" key="1">
    <source>
        <dbReference type="SAM" id="MobiDB-lite"/>
    </source>
</evidence>
<evidence type="ECO:0000313" key="2">
    <source>
        <dbReference type="EMBL" id="KAF2172860.1"/>
    </source>
</evidence>
<gene>
    <name evidence="2" type="ORF">M409DRAFT_16814</name>
</gene>
<reference evidence="2" key="1">
    <citation type="journal article" date="2020" name="Stud. Mycol.">
        <title>101 Dothideomycetes genomes: a test case for predicting lifestyles and emergence of pathogens.</title>
        <authorList>
            <person name="Haridas S."/>
            <person name="Albert R."/>
            <person name="Binder M."/>
            <person name="Bloem J."/>
            <person name="Labutti K."/>
            <person name="Salamov A."/>
            <person name="Andreopoulos B."/>
            <person name="Baker S."/>
            <person name="Barry K."/>
            <person name="Bills G."/>
            <person name="Bluhm B."/>
            <person name="Cannon C."/>
            <person name="Castanera R."/>
            <person name="Culley D."/>
            <person name="Daum C."/>
            <person name="Ezra D."/>
            <person name="Gonzalez J."/>
            <person name="Henrissat B."/>
            <person name="Kuo A."/>
            <person name="Liang C."/>
            <person name="Lipzen A."/>
            <person name="Lutzoni F."/>
            <person name="Magnuson J."/>
            <person name="Mondo S."/>
            <person name="Nolan M."/>
            <person name="Ohm R."/>
            <person name="Pangilinan J."/>
            <person name="Park H.-J."/>
            <person name="Ramirez L."/>
            <person name="Alfaro M."/>
            <person name="Sun H."/>
            <person name="Tritt A."/>
            <person name="Yoshinaga Y."/>
            <person name="Zwiers L.-H."/>
            <person name="Turgeon B."/>
            <person name="Goodwin S."/>
            <person name="Spatafora J."/>
            <person name="Crous P."/>
            <person name="Grigoriev I."/>
        </authorList>
    </citation>
    <scope>NUCLEOTIDE SEQUENCE</scope>
    <source>
        <strain evidence="2">ATCC 36951</strain>
    </source>
</reference>
<keyword evidence="3" id="KW-1185">Reference proteome</keyword>
<feature type="compositionally biased region" description="Basic residues" evidence="1">
    <location>
        <begin position="92"/>
        <end position="101"/>
    </location>
</feature>
<dbReference type="EMBL" id="ML993580">
    <property type="protein sequence ID" value="KAF2172860.1"/>
    <property type="molecule type" value="Genomic_DNA"/>
</dbReference>
<dbReference type="Proteomes" id="UP000799537">
    <property type="component" value="Unassembled WGS sequence"/>
</dbReference>
<evidence type="ECO:0000313" key="3">
    <source>
        <dbReference type="Proteomes" id="UP000799537"/>
    </source>
</evidence>
<feature type="compositionally biased region" description="Basic residues" evidence="1">
    <location>
        <begin position="517"/>
        <end position="527"/>
    </location>
</feature>
<feature type="compositionally biased region" description="Polar residues" evidence="1">
    <location>
        <begin position="381"/>
        <end position="394"/>
    </location>
</feature>
<feature type="compositionally biased region" description="Polar residues" evidence="1">
    <location>
        <begin position="405"/>
        <end position="414"/>
    </location>
</feature>
<dbReference type="OrthoDB" id="4117770at2759"/>
<feature type="compositionally biased region" description="Basic and acidic residues" evidence="1">
    <location>
        <begin position="80"/>
        <end position="91"/>
    </location>
</feature>
<feature type="compositionally biased region" description="Low complexity" evidence="1">
    <location>
        <begin position="415"/>
        <end position="437"/>
    </location>
</feature>
<dbReference type="GeneID" id="54557052"/>
<dbReference type="RefSeq" id="XP_033673749.1">
    <property type="nucleotide sequence ID" value="XM_033803780.1"/>
</dbReference>
<name>A0A6A6D393_ZASCE</name>
<sequence>MPSTRPNPLDLNNATPRRLPRLAVRNKSPDEVVASETSQSGDDIHGEIQPVPVHQHTLPTVRRVPSKPILKTDQRHHRHDSKDSNASDYHPRGRQPSKRKSSGVLSFLTLKEPSTSALDQFAEHERKKTAQKGAKSVTAVMAGVSSQKLPDHVPKVNSKWDGLPESTKRDQRDTDRMKRSSIISMGSSGRGQSPRRRFGSTSSKPAVRQSQDKKRTTVQVAEIKDDRPMSARTMDSPPPPIMIHPALRGPIDQTFLHSPSHSADHAWATSPELDLPELPTLQDRDFSSGAATSPDASPRTPVSDPASIARPKDSIKASAQLNSAMDPTATFWLTDSDEVMVKSAGPDVLEPPTSYPTLRSPLSATRVEFVEPIAEERDVGSKQSVRIISRSPGTDASPGLVRNFSRPSNYFQQRSSSNISSGSSTVVTPPVHSPTFSAVPSPSTRPTTMASSIAPADRAKSVSPIRAFPSDTTLRDRPCQAPQIKKNEVLPWEMVEPPPEPATSTKQPSTKNDSGKLKRLSYKLGKK</sequence>
<feature type="region of interest" description="Disordered" evidence="1">
    <location>
        <begin position="1"/>
        <end position="105"/>
    </location>
</feature>
<feature type="compositionally biased region" description="Low complexity" evidence="1">
    <location>
        <begin position="180"/>
        <end position="192"/>
    </location>
</feature>
<feature type="region of interest" description="Disordered" evidence="1">
    <location>
        <begin position="143"/>
        <end position="321"/>
    </location>
</feature>
<proteinExistence type="predicted"/>
<feature type="compositionally biased region" description="Polar residues" evidence="1">
    <location>
        <begin position="1"/>
        <end position="15"/>
    </location>
</feature>
<feature type="compositionally biased region" description="Polar residues" evidence="1">
    <location>
        <begin position="438"/>
        <end position="451"/>
    </location>
</feature>
<protein>
    <submittedName>
        <fullName evidence="2">Uncharacterized protein</fullName>
    </submittedName>
</protein>
<organism evidence="2 3">
    <name type="scientific">Zasmidium cellare ATCC 36951</name>
    <dbReference type="NCBI Taxonomy" id="1080233"/>
    <lineage>
        <taxon>Eukaryota</taxon>
        <taxon>Fungi</taxon>
        <taxon>Dikarya</taxon>
        <taxon>Ascomycota</taxon>
        <taxon>Pezizomycotina</taxon>
        <taxon>Dothideomycetes</taxon>
        <taxon>Dothideomycetidae</taxon>
        <taxon>Mycosphaerellales</taxon>
        <taxon>Mycosphaerellaceae</taxon>
        <taxon>Zasmidium</taxon>
    </lineage>
</organism>
<feature type="compositionally biased region" description="Polar residues" evidence="1">
    <location>
        <begin position="502"/>
        <end position="512"/>
    </location>
</feature>
<accession>A0A6A6D393</accession>